<dbReference type="SUPFAM" id="SSF56349">
    <property type="entry name" value="DNA breaking-rejoining enzymes"/>
    <property type="match status" value="1"/>
</dbReference>
<organism evidence="1 2">
    <name type="scientific">Xanthomonas perforans</name>
    <dbReference type="NCBI Taxonomy" id="442694"/>
    <lineage>
        <taxon>Bacteria</taxon>
        <taxon>Pseudomonadati</taxon>
        <taxon>Pseudomonadota</taxon>
        <taxon>Gammaproteobacteria</taxon>
        <taxon>Lysobacterales</taxon>
        <taxon>Lysobacteraceae</taxon>
        <taxon>Xanthomonas</taxon>
    </lineage>
</organism>
<dbReference type="Proteomes" id="UP000289372">
    <property type="component" value="Unassembled WGS sequence"/>
</dbReference>
<gene>
    <name evidence="1" type="ORF">DB769_16940</name>
</gene>
<dbReference type="RefSeq" id="WP_425527186.1">
    <property type="nucleotide sequence ID" value="NZ_PUVX01000160.1"/>
</dbReference>
<dbReference type="AlphaFoldDB" id="A0AAQ0YTJ8"/>
<proteinExistence type="predicted"/>
<evidence type="ECO:0000313" key="1">
    <source>
        <dbReference type="EMBL" id="RXD51388.1"/>
    </source>
</evidence>
<reference evidence="1 2" key="1">
    <citation type="submission" date="2018-02" db="EMBL/GenBank/DDBJ databases">
        <title>Characterization of Xanthomonas diversity in transplant houses and field plants.</title>
        <authorList>
            <person name="Abrahamian P."/>
            <person name="Timilsina S."/>
            <person name="Minsavage G.V."/>
            <person name="Goss E.M."/>
            <person name="Jones J.B."/>
            <person name="Vallad G.E."/>
        </authorList>
    </citation>
    <scope>NUCLEOTIDE SEQUENCE [LARGE SCALE GENOMIC DNA]</scope>
    <source>
        <strain evidence="1 2">GEV2132</strain>
    </source>
</reference>
<evidence type="ECO:0008006" key="3">
    <source>
        <dbReference type="Google" id="ProtNLM"/>
    </source>
</evidence>
<dbReference type="GO" id="GO:0003677">
    <property type="term" value="F:DNA binding"/>
    <property type="evidence" value="ECO:0007669"/>
    <property type="project" value="InterPro"/>
</dbReference>
<dbReference type="EMBL" id="PUUL01000103">
    <property type="protein sequence ID" value="RXD51388.1"/>
    <property type="molecule type" value="Genomic_DNA"/>
</dbReference>
<evidence type="ECO:0000313" key="2">
    <source>
        <dbReference type="Proteomes" id="UP000289372"/>
    </source>
</evidence>
<protein>
    <recommendedName>
        <fullName evidence="3">Integrase</fullName>
    </recommendedName>
</protein>
<accession>A0AAQ0YTJ8</accession>
<sequence length="117" mass="13144">MKGGRDHFVPLSTAALTILRGLDRKLPPFAMSENTMLYLVQKPAPKGFGLPFTVHGFRSCFRDWAAETQDTPGEVVEMALAHAIRNKAEAAYRRGALIEKRRLLMQAWANYLLGRTN</sequence>
<comment type="caution">
    <text evidence="1">The sequence shown here is derived from an EMBL/GenBank/DDBJ whole genome shotgun (WGS) entry which is preliminary data.</text>
</comment>
<dbReference type="InterPro" id="IPR011010">
    <property type="entry name" value="DNA_brk_join_enz"/>
</dbReference>
<name>A0AAQ0YTJ8_XANPE</name>